<evidence type="ECO:0000313" key="3">
    <source>
        <dbReference type="Proteomes" id="UP000112838"/>
    </source>
</evidence>
<sequence>MTLQLPCKIVQTLIKCGEHGLIFLKMKLDDMVWTKNELVDIISTEIVKVHANIFKCRLEDIEIIYVITSLS</sequence>
<dbReference type="Proteomes" id="UP000141200">
    <property type="component" value="Genome"/>
</dbReference>
<evidence type="ECO:0000313" key="2">
    <source>
        <dbReference type="EMBL" id="ABO42300.1"/>
    </source>
</evidence>
<dbReference type="Proteomes" id="UP000112838">
    <property type="component" value="Genome"/>
</dbReference>
<protein>
    <submittedName>
        <fullName evidence="1">Matrix protein M2-2</fullName>
    </submittedName>
</protein>
<evidence type="ECO:0000313" key="4">
    <source>
        <dbReference type="Proteomes" id="UP000141200"/>
    </source>
</evidence>
<evidence type="ECO:0000313" key="1">
    <source>
        <dbReference type="EMBL" id="ABO42291.1"/>
    </source>
</evidence>
<organism evidence="1 3">
    <name type="scientific">avian metapneumovirus</name>
    <dbReference type="NCBI Taxonomy" id="38525"/>
    <lineage>
        <taxon>Viruses</taxon>
        <taxon>Riboviria</taxon>
        <taxon>Orthornavirae</taxon>
        <taxon>Negarnaviricota</taxon>
        <taxon>Haploviricotina</taxon>
        <taxon>Monjiviricetes</taxon>
        <taxon>Mononegavirales</taxon>
        <taxon>Pneumoviridae</taxon>
        <taxon>Metapneumovirus</taxon>
        <taxon>Metapneumovirus avis</taxon>
    </lineage>
</organism>
<dbReference type="EMBL" id="EF199771">
    <property type="protein sequence ID" value="ABO42291.1"/>
    <property type="molecule type" value="Viral_cRNA"/>
</dbReference>
<gene>
    <name evidence="1" type="primary">M2</name>
</gene>
<accession>A4KZ95</accession>
<dbReference type="EMBL" id="EF199772">
    <property type="protein sequence ID" value="ABO42300.1"/>
    <property type="molecule type" value="Viral_cRNA"/>
</dbReference>
<name>A4KZ95_9MONO</name>
<reference evidence="3 4" key="1">
    <citation type="journal article" date="2007" name="Virus Res.">
        <title>Genetic characterization of avian metapneumovirus subtype C isolated from pheasants in a live bird market.</title>
        <authorList>
            <person name="Lee E.H."/>
            <person name="Song M.-S."/>
            <person name="Shin J.-Y."/>
            <person name="Lee Y.M."/>
            <person name="Kim C.J."/>
            <person name="Lee Y.S."/>
            <person name="Kim H."/>
            <person name="Choi Y.K."/>
        </authorList>
    </citation>
    <scope>NUCLEOTIDE SEQUENCE [LARGE SCALE GENOMIC DNA]</scope>
    <source>
        <strain evidence="1">PL-1</strain>
        <strain evidence="2">PL-2</strain>
    </source>
</reference>
<proteinExistence type="predicted"/>